<name>A0ACD5FRL0_9CAUD</name>
<gene>
    <name evidence="1" type="ORF">MVUOKPPV_CDS0308</name>
</gene>
<sequence>MIVVARLMIVMVISSVYRFSFGLFCPSESNIKLS</sequence>
<accession>A0ACD5FRL0</accession>
<organism evidence="1 2">
    <name type="scientific">Klebsiella phage phi1_175008</name>
    <dbReference type="NCBI Taxonomy" id="3127744"/>
    <lineage>
        <taxon>Viruses</taxon>
        <taxon>Duplodnaviria</taxon>
        <taxon>Heunggongvirae</taxon>
        <taxon>Uroviricota</taxon>
        <taxon>Caudoviricetes</taxon>
        <taxon>Stephanstirmvirinae</taxon>
    </lineage>
</organism>
<evidence type="ECO:0000313" key="1">
    <source>
        <dbReference type="EMBL" id="XKX17705.1"/>
    </source>
</evidence>
<proteinExistence type="predicted"/>
<evidence type="ECO:0000313" key="2">
    <source>
        <dbReference type="Proteomes" id="UP001365931"/>
    </source>
</evidence>
<dbReference type="Proteomes" id="UP001365931">
    <property type="component" value="Segment"/>
</dbReference>
<dbReference type="EMBL" id="PQ360875">
    <property type="protein sequence ID" value="XKX17705.1"/>
    <property type="molecule type" value="Genomic_DNA"/>
</dbReference>
<reference evidence="1" key="1">
    <citation type="submission" date="2024-09" db="EMBL/GenBank/DDBJ databases">
        <title>The complete genome of Klebsiella pneumoniae phage phi1_175008.</title>
        <authorList>
            <person name="Li J."/>
            <person name="Feng Y."/>
            <person name="Zong Z."/>
        </authorList>
    </citation>
    <scope>NUCLEOTIDE SEQUENCE</scope>
</reference>
<protein>
    <submittedName>
        <fullName evidence="1">Uncharacterized protein</fullName>
    </submittedName>
</protein>